<keyword evidence="2" id="KW-1185">Reference proteome</keyword>
<comment type="caution">
    <text evidence="1">The sequence shown here is derived from an EMBL/GenBank/DDBJ whole genome shotgun (WGS) entry which is preliminary data.</text>
</comment>
<gene>
    <name evidence="1" type="ORF">RRG08_023465</name>
</gene>
<sequence>MKEKLNEFLVDTTQHRFTQWYLDIAQELKLWNKDSAPGSDGLAADFFIHKNESRKSLESTVQKFHSVKSIIAVVVESTYINSRLITCQELDSKRHLNQENQIQLWAILPQFTTAVFRFRA</sequence>
<accession>A0AAE1DWY3</accession>
<name>A0AAE1DWY3_9GAST</name>
<proteinExistence type="predicted"/>
<dbReference type="AlphaFoldDB" id="A0AAE1DWY3"/>
<evidence type="ECO:0000313" key="2">
    <source>
        <dbReference type="Proteomes" id="UP001283361"/>
    </source>
</evidence>
<dbReference type="Proteomes" id="UP001283361">
    <property type="component" value="Unassembled WGS sequence"/>
</dbReference>
<organism evidence="1 2">
    <name type="scientific">Elysia crispata</name>
    <name type="common">lettuce slug</name>
    <dbReference type="NCBI Taxonomy" id="231223"/>
    <lineage>
        <taxon>Eukaryota</taxon>
        <taxon>Metazoa</taxon>
        <taxon>Spiralia</taxon>
        <taxon>Lophotrochozoa</taxon>
        <taxon>Mollusca</taxon>
        <taxon>Gastropoda</taxon>
        <taxon>Heterobranchia</taxon>
        <taxon>Euthyneura</taxon>
        <taxon>Panpulmonata</taxon>
        <taxon>Sacoglossa</taxon>
        <taxon>Placobranchoidea</taxon>
        <taxon>Plakobranchidae</taxon>
        <taxon>Elysia</taxon>
    </lineage>
</organism>
<dbReference type="EMBL" id="JAWDGP010002021">
    <property type="protein sequence ID" value="KAK3786044.1"/>
    <property type="molecule type" value="Genomic_DNA"/>
</dbReference>
<evidence type="ECO:0000313" key="1">
    <source>
        <dbReference type="EMBL" id="KAK3786044.1"/>
    </source>
</evidence>
<reference evidence="1" key="1">
    <citation type="journal article" date="2023" name="G3 (Bethesda)">
        <title>A reference genome for the long-term kleptoplast-retaining sea slug Elysia crispata morphotype clarki.</title>
        <authorList>
            <person name="Eastman K.E."/>
            <person name="Pendleton A.L."/>
            <person name="Shaikh M.A."/>
            <person name="Suttiyut T."/>
            <person name="Ogas R."/>
            <person name="Tomko P."/>
            <person name="Gavelis G."/>
            <person name="Widhalm J.R."/>
            <person name="Wisecaver J.H."/>
        </authorList>
    </citation>
    <scope>NUCLEOTIDE SEQUENCE</scope>
    <source>
        <strain evidence="1">ECLA1</strain>
    </source>
</reference>
<protein>
    <submittedName>
        <fullName evidence="1">Uncharacterized protein</fullName>
    </submittedName>
</protein>